<dbReference type="Pfam" id="PF13411">
    <property type="entry name" value="MerR_1"/>
    <property type="match status" value="1"/>
</dbReference>
<dbReference type="EMBL" id="GU937616">
    <property type="protein sequence ID" value="ADF30851.1"/>
    <property type="molecule type" value="Genomic_DNA"/>
</dbReference>
<dbReference type="SUPFAM" id="SSF46955">
    <property type="entry name" value="Putative DNA-binding domain"/>
    <property type="match status" value="1"/>
</dbReference>
<sequence>MMDMGVKLSSKDVAKHLGIEPVTVRKYASMLEEQGYSFNKDSKGWRLYTEDDVKTLEYLCTMTKINGHSLDETVKHIASLYRSKLTISDTATSLQDNPLVEFMKRQEEFNQRMAERMEQFEKRQQERHETLTAALRESLETQRMIAATKQKKWWQFWKNS</sequence>
<evidence type="ECO:0000259" key="2">
    <source>
        <dbReference type="Pfam" id="PF13411"/>
    </source>
</evidence>
<accession>D5LKV4</accession>
<reference evidence="3" key="2">
    <citation type="journal article" date="2011" name="Plasmid">
        <title>Functional analysis and application of the cryptic plasmid pBSG3 harboring the RapQ-PhrQ system in Bacillus amyloliquefaciens B3.</title>
        <authorList>
            <person name="Qiao J.Q."/>
            <person name="Tian da W."/>
            <person name="Huo R."/>
            <person name="Wu H.J."/>
            <person name="Gao X.W."/>
        </authorList>
    </citation>
    <scope>NUCLEOTIDE SEQUENCE</scope>
    <source>
        <strain evidence="3">B3</strain>
        <plasmid evidence="3">pBSG3</plasmid>
    </source>
</reference>
<reference evidence="3" key="1">
    <citation type="submission" date="2010-02" db="EMBL/GenBank/DDBJ databases">
        <authorList>
            <person name="Qiao J."/>
            <person name="Huo R."/>
            <person name="Wu H."/>
            <person name="Liu F."/>
            <person name="Xue P."/>
            <person name="Tian D."/>
            <person name="Gao X."/>
        </authorList>
    </citation>
    <scope>NUCLEOTIDE SEQUENCE</scope>
    <source>
        <strain evidence="3">B3</strain>
        <plasmid evidence="3">pBSG3</plasmid>
    </source>
</reference>
<dbReference type="GO" id="GO:0006355">
    <property type="term" value="P:regulation of DNA-templated transcription"/>
    <property type="evidence" value="ECO:0007669"/>
    <property type="project" value="InterPro"/>
</dbReference>
<keyword evidence="3" id="KW-0614">Plasmid</keyword>
<evidence type="ECO:0000313" key="3">
    <source>
        <dbReference type="EMBL" id="ADF30851.1"/>
    </source>
</evidence>
<feature type="domain" description="HTH merR-type" evidence="2">
    <location>
        <begin position="9"/>
        <end position="72"/>
    </location>
</feature>
<dbReference type="GO" id="GO:0003677">
    <property type="term" value="F:DNA binding"/>
    <property type="evidence" value="ECO:0007669"/>
    <property type="project" value="InterPro"/>
</dbReference>
<dbReference type="Gene3D" id="1.10.1660.10">
    <property type="match status" value="1"/>
</dbReference>
<organism evidence="3">
    <name type="scientific">Bacillus amyloliquefaciens</name>
    <name type="common">Bacillus velezensis</name>
    <dbReference type="NCBI Taxonomy" id="1390"/>
    <lineage>
        <taxon>Bacteria</taxon>
        <taxon>Bacillati</taxon>
        <taxon>Bacillota</taxon>
        <taxon>Bacilli</taxon>
        <taxon>Bacillales</taxon>
        <taxon>Bacillaceae</taxon>
        <taxon>Bacillus</taxon>
        <taxon>Bacillus amyloliquefaciens group</taxon>
    </lineage>
</organism>
<dbReference type="AlphaFoldDB" id="D5LKV4"/>
<dbReference type="InterPro" id="IPR000551">
    <property type="entry name" value="MerR-type_HTH_dom"/>
</dbReference>
<dbReference type="InterPro" id="IPR009061">
    <property type="entry name" value="DNA-bd_dom_put_sf"/>
</dbReference>
<name>D5LKV4_BACAM</name>
<gene>
    <name evidence="3" type="primary">pgsR</name>
</gene>
<dbReference type="InterPro" id="IPR025052">
    <property type="entry name" value="DUF3967"/>
</dbReference>
<evidence type="ECO:0000259" key="1">
    <source>
        <dbReference type="Pfam" id="PF13152"/>
    </source>
</evidence>
<proteinExistence type="predicted"/>
<dbReference type="Pfam" id="PF13152">
    <property type="entry name" value="DUF3967"/>
    <property type="match status" value="1"/>
</dbReference>
<protein>
    <submittedName>
        <fullName evidence="3">PGA-synthesis regulator PgsR</fullName>
    </submittedName>
</protein>
<geneLocation type="plasmid" evidence="3">
    <name>pBSG3</name>
</geneLocation>
<feature type="domain" description="DUF3967" evidence="1">
    <location>
        <begin position="124"/>
        <end position="157"/>
    </location>
</feature>